<sequence>MKRPRLALILLLLLWGAGATAEPPWIAPLPPARPGTAPPAPLLRPAVRPDTQDGEAIAMGGLILEIGPLTALPQPGLLPPPPAALRGPLPLAEAPPARARQAPSLRAAEDDGAALSGAPWPILRADLAMSEPPPVPVTIAGWEGERPPGRPRSAPLPGPAEDAPLRPQARPLPPADPAERLPPEPDGPPVYSPRIRPGILPAGPDYSPLAVAVAMRPAGRPAGIVERAERARAEALRGQVCGDLRLQGEVVAAIRDKGGCGIEEPVRLRSVDGVRLSEAAMMDCPTARALLSWVQEGVRPALAGRGGGLAGLHLAGHYACRPRNNRAGARLSEHGRGRAIDIAGLILADGTRLTVAQDWDDPAMRAMHRAACGPFSTTLGPGSDGFSRGPSPSRYGPARQPPLPLGPGGGAGGSRGALASRRPSARTQPSARVSGSSMRPPGSAMAASAFSSSCCEVPFARPACPARSSIARQSSMTRRSSPSSMPSASAVR</sequence>
<feature type="region of interest" description="Disordered" evidence="1">
    <location>
        <begin position="134"/>
        <end position="196"/>
    </location>
</feature>
<evidence type="ECO:0000259" key="3">
    <source>
        <dbReference type="Pfam" id="PF06904"/>
    </source>
</evidence>
<proteinExistence type="predicted"/>
<dbReference type="InterPro" id="IPR009683">
    <property type="entry name" value="Extensin-like_C"/>
</dbReference>
<feature type="compositionally biased region" description="Low complexity" evidence="1">
    <location>
        <begin position="84"/>
        <end position="106"/>
    </location>
</feature>
<keyword evidence="2" id="KW-0732">Signal</keyword>
<name>S9QZ92_9RHOB</name>
<feature type="domain" description="Extensin-like C-terminal" evidence="3">
    <location>
        <begin position="252"/>
        <end position="385"/>
    </location>
</feature>
<feature type="chain" id="PRO_5004568265" evidence="2">
    <location>
        <begin position="22"/>
        <end position="492"/>
    </location>
</feature>
<protein>
    <submittedName>
        <fullName evidence="4">Uncharacterized protein putative in bacteria</fullName>
    </submittedName>
</protein>
<dbReference type="OrthoDB" id="9809788at2"/>
<dbReference type="HOGENOM" id="CLU_043272_3_1_5"/>
<feature type="compositionally biased region" description="Low complexity" evidence="1">
    <location>
        <begin position="416"/>
        <end position="426"/>
    </location>
</feature>
<evidence type="ECO:0000256" key="1">
    <source>
        <dbReference type="SAM" id="MobiDB-lite"/>
    </source>
</evidence>
<comment type="caution">
    <text evidence="4">The sequence shown here is derived from an EMBL/GenBank/DDBJ whole genome shotgun (WGS) entry which is preliminary data.</text>
</comment>
<feature type="region of interest" description="Disordered" evidence="1">
    <location>
        <begin position="75"/>
        <end position="113"/>
    </location>
</feature>
<dbReference type="STRING" id="1123069.ruthe_01494"/>
<gene>
    <name evidence="4" type="ORF">ruthe_01494</name>
</gene>
<dbReference type="EMBL" id="AOLV01000010">
    <property type="protein sequence ID" value="EPX86676.1"/>
    <property type="molecule type" value="Genomic_DNA"/>
</dbReference>
<evidence type="ECO:0000313" key="4">
    <source>
        <dbReference type="EMBL" id="EPX86676.1"/>
    </source>
</evidence>
<dbReference type="AlphaFoldDB" id="S9QZ92"/>
<feature type="compositionally biased region" description="Low complexity" evidence="1">
    <location>
        <begin position="474"/>
        <end position="492"/>
    </location>
</feature>
<organism evidence="4 5">
    <name type="scientific">Rubellimicrobium thermophilum DSM 16684</name>
    <dbReference type="NCBI Taxonomy" id="1123069"/>
    <lineage>
        <taxon>Bacteria</taxon>
        <taxon>Pseudomonadati</taxon>
        <taxon>Pseudomonadota</taxon>
        <taxon>Alphaproteobacteria</taxon>
        <taxon>Rhodobacterales</taxon>
        <taxon>Roseobacteraceae</taxon>
        <taxon>Rubellimicrobium</taxon>
    </lineage>
</organism>
<evidence type="ECO:0000256" key="2">
    <source>
        <dbReference type="SAM" id="SignalP"/>
    </source>
</evidence>
<keyword evidence="5" id="KW-1185">Reference proteome</keyword>
<feature type="compositionally biased region" description="Polar residues" evidence="1">
    <location>
        <begin position="427"/>
        <end position="437"/>
    </location>
</feature>
<reference evidence="4 5" key="1">
    <citation type="journal article" date="2013" name="Stand. Genomic Sci.">
        <title>Genome sequence of the reddish-pigmented Rubellimicrobium thermophilum type strain (DSM 16684(T)), a member of the Roseobacter clade.</title>
        <authorList>
            <person name="Fiebig A."/>
            <person name="Riedel T."/>
            <person name="Gronow S."/>
            <person name="Petersen J."/>
            <person name="Klenk H.P."/>
            <person name="Goker M."/>
        </authorList>
    </citation>
    <scope>NUCLEOTIDE SEQUENCE [LARGE SCALE GENOMIC DNA]</scope>
    <source>
        <strain evidence="4 5">DSM 16684</strain>
    </source>
</reference>
<feature type="signal peptide" evidence="2">
    <location>
        <begin position="1"/>
        <end position="21"/>
    </location>
</feature>
<feature type="region of interest" description="Disordered" evidence="1">
    <location>
        <begin position="465"/>
        <end position="492"/>
    </location>
</feature>
<feature type="compositionally biased region" description="Gly residues" evidence="1">
    <location>
        <begin position="406"/>
        <end position="415"/>
    </location>
</feature>
<accession>S9QZ92</accession>
<dbReference type="Proteomes" id="UP000015346">
    <property type="component" value="Unassembled WGS sequence"/>
</dbReference>
<feature type="region of interest" description="Disordered" evidence="1">
    <location>
        <begin position="375"/>
        <end position="447"/>
    </location>
</feature>
<evidence type="ECO:0000313" key="5">
    <source>
        <dbReference type="Proteomes" id="UP000015346"/>
    </source>
</evidence>
<dbReference type="Pfam" id="PF06904">
    <property type="entry name" value="Extensin-like_C"/>
    <property type="match status" value="1"/>
</dbReference>